<organism evidence="2 3">
    <name type="scientific">Cyphellophora europaea (strain CBS 101466)</name>
    <name type="common">Phialophora europaea</name>
    <dbReference type="NCBI Taxonomy" id="1220924"/>
    <lineage>
        <taxon>Eukaryota</taxon>
        <taxon>Fungi</taxon>
        <taxon>Dikarya</taxon>
        <taxon>Ascomycota</taxon>
        <taxon>Pezizomycotina</taxon>
        <taxon>Eurotiomycetes</taxon>
        <taxon>Chaetothyriomycetidae</taxon>
        <taxon>Chaetothyriales</taxon>
        <taxon>Cyphellophoraceae</taxon>
        <taxon>Cyphellophora</taxon>
    </lineage>
</organism>
<dbReference type="RefSeq" id="XP_008714984.1">
    <property type="nucleotide sequence ID" value="XM_008716762.1"/>
</dbReference>
<feature type="domain" description="Calcineurin-like phosphoesterase" evidence="1">
    <location>
        <begin position="10"/>
        <end position="233"/>
    </location>
</feature>
<keyword evidence="3" id="KW-1185">Reference proteome</keyword>
<dbReference type="InterPro" id="IPR004843">
    <property type="entry name" value="Calcineurin-like_PHP"/>
</dbReference>
<dbReference type="GO" id="GO:0016787">
    <property type="term" value="F:hydrolase activity"/>
    <property type="evidence" value="ECO:0007669"/>
    <property type="project" value="InterPro"/>
</dbReference>
<dbReference type="InterPro" id="IPR029052">
    <property type="entry name" value="Metallo-depent_PP-like"/>
</dbReference>
<name>W2S5B9_CYPE1</name>
<evidence type="ECO:0000313" key="3">
    <source>
        <dbReference type="Proteomes" id="UP000030752"/>
    </source>
</evidence>
<proteinExistence type="predicted"/>
<evidence type="ECO:0000313" key="2">
    <source>
        <dbReference type="EMBL" id="ETN43248.1"/>
    </source>
</evidence>
<dbReference type="VEuPathDB" id="FungiDB:HMPREF1541_02407"/>
<dbReference type="SUPFAM" id="SSF56300">
    <property type="entry name" value="Metallo-dependent phosphatases"/>
    <property type="match status" value="1"/>
</dbReference>
<gene>
    <name evidence="2" type="ORF">HMPREF1541_02407</name>
</gene>
<reference evidence="2 3" key="1">
    <citation type="submission" date="2013-03" db="EMBL/GenBank/DDBJ databases">
        <title>The Genome Sequence of Phialophora europaea CBS 101466.</title>
        <authorList>
            <consortium name="The Broad Institute Genomics Platform"/>
            <person name="Cuomo C."/>
            <person name="de Hoog S."/>
            <person name="Gorbushina A."/>
            <person name="Walker B."/>
            <person name="Young S.K."/>
            <person name="Zeng Q."/>
            <person name="Gargeya S."/>
            <person name="Fitzgerald M."/>
            <person name="Haas B."/>
            <person name="Abouelleil A."/>
            <person name="Allen A.W."/>
            <person name="Alvarado L."/>
            <person name="Arachchi H.M."/>
            <person name="Berlin A.M."/>
            <person name="Chapman S.B."/>
            <person name="Gainer-Dewar J."/>
            <person name="Goldberg J."/>
            <person name="Griggs A."/>
            <person name="Gujja S."/>
            <person name="Hansen M."/>
            <person name="Howarth C."/>
            <person name="Imamovic A."/>
            <person name="Ireland A."/>
            <person name="Larimer J."/>
            <person name="McCowan C."/>
            <person name="Murphy C."/>
            <person name="Pearson M."/>
            <person name="Poon T.W."/>
            <person name="Priest M."/>
            <person name="Roberts A."/>
            <person name="Saif S."/>
            <person name="Shea T."/>
            <person name="Sisk P."/>
            <person name="Sykes S."/>
            <person name="Wortman J."/>
            <person name="Nusbaum C."/>
            <person name="Birren B."/>
        </authorList>
    </citation>
    <scope>NUCLEOTIDE SEQUENCE [LARGE SCALE GENOMIC DNA]</scope>
    <source>
        <strain evidence="2 3">CBS 101466</strain>
    </source>
</reference>
<dbReference type="OrthoDB" id="630188at2759"/>
<accession>W2S5B9</accession>
<dbReference type="InParanoid" id="W2S5B9"/>
<sequence length="316" mass="35291">MTDEAGVKTRVLILSDTHCALPGAAHSREVFRWPLPKADVLLHAGDLTMNGKGDQHQRALELIKGCDAELKIVIPGNHDLTLDKPYYHEFGSLHCRGENYSDETLNEFEAMYTGETAQEAGIVYMVEGVRIFTLRSGARFTVYASAYQPEFCNWAFGYSREQDRFNKTLEDTVTLTNAENPVPDAGVDILITHGPPAHILDKTYSGEDVGCVHLRRAVERCKPRLHVFGHIHEAAGAMRKHWFVSNNGEKIIESPGHQEVVDRMSAYYDATDLKHGSESLFINASIMDLLYRPSHNPWLVDLMLPRAIGGGRESAS</sequence>
<dbReference type="InterPro" id="IPR051693">
    <property type="entry name" value="UPF0046_metallophosphoest"/>
</dbReference>
<dbReference type="CDD" id="cd07379">
    <property type="entry name" value="MPP_239FB"/>
    <property type="match status" value="1"/>
</dbReference>
<dbReference type="EMBL" id="KB822718">
    <property type="protein sequence ID" value="ETN43248.1"/>
    <property type="molecule type" value="Genomic_DNA"/>
</dbReference>
<dbReference type="eggNOG" id="KOG3947">
    <property type="taxonomic scope" value="Eukaryota"/>
</dbReference>
<dbReference type="AlphaFoldDB" id="W2S5B9"/>
<dbReference type="Pfam" id="PF00149">
    <property type="entry name" value="Metallophos"/>
    <property type="match status" value="1"/>
</dbReference>
<dbReference type="PANTHER" id="PTHR12905:SF0">
    <property type="entry name" value="CALCINEURIN-LIKE PHOSPHOESTERASE DOMAIN-CONTAINING PROTEIN"/>
    <property type="match status" value="1"/>
</dbReference>
<evidence type="ECO:0000259" key="1">
    <source>
        <dbReference type="Pfam" id="PF00149"/>
    </source>
</evidence>
<dbReference type="HOGENOM" id="CLU_041441_2_1_1"/>
<dbReference type="Proteomes" id="UP000030752">
    <property type="component" value="Unassembled WGS sequence"/>
</dbReference>
<protein>
    <recommendedName>
        <fullName evidence="1">Calcineurin-like phosphoesterase domain-containing protein</fullName>
    </recommendedName>
</protein>
<dbReference type="GeneID" id="19969746"/>
<dbReference type="PANTHER" id="PTHR12905">
    <property type="entry name" value="METALLOPHOSPHOESTERASE"/>
    <property type="match status" value="1"/>
</dbReference>
<dbReference type="Gene3D" id="3.60.21.10">
    <property type="match status" value="1"/>
</dbReference>